<dbReference type="OrthoDB" id="5493578at2"/>
<organism evidence="2 3">
    <name type="scientific">Streptomyces marianii</name>
    <dbReference type="NCBI Taxonomy" id="1817406"/>
    <lineage>
        <taxon>Bacteria</taxon>
        <taxon>Bacillati</taxon>
        <taxon>Actinomycetota</taxon>
        <taxon>Actinomycetes</taxon>
        <taxon>Kitasatosporales</taxon>
        <taxon>Streptomycetaceae</taxon>
        <taxon>Streptomyces</taxon>
    </lineage>
</organism>
<sequence>MPGRHSKEDFLTDLDALDLAALNSATKYPPIPTYHEIDRGILLDKVQAFSGDVVLTEKVDGTNARIVVFPDGDYAIGSREDLLHAKGDRIVNPVHGIVPALCSLADRLAAPAAGLRVYFFEVYGDKITKASEQYTGSRQVGFRLFDVAAVDSSVLELPAHAISSWREHGGQQFLNENELALMAADNGVELTPRVGTVAADQLPTGLAAMQEFLATRLPGTRVALDDGAGGRPEGIVLRSTDRSVIAKARAEDYARTMRRLAGR</sequence>
<dbReference type="AlphaFoldDB" id="A0A5R9DTI3"/>
<dbReference type="SUPFAM" id="SSF56091">
    <property type="entry name" value="DNA ligase/mRNA capping enzyme, catalytic domain"/>
    <property type="match status" value="1"/>
</dbReference>
<protein>
    <recommendedName>
        <fullName evidence="1">RNA ligase domain-containing protein</fullName>
    </recommendedName>
</protein>
<reference evidence="2 3" key="1">
    <citation type="submission" date="2019-05" db="EMBL/GenBank/DDBJ databases">
        <title>Streptomyces marianii sp. nov., a novel marine actinomycete from southern coast of India.</title>
        <authorList>
            <person name="Iniyan A.M."/>
            <person name="Wink J."/>
            <person name="Ramprasad E."/>
            <person name="Ramana C.V."/>
            <person name="Bunk B."/>
            <person name="Sproer C."/>
            <person name="Joseph F.-J.R.S."/>
            <person name="Vincent S.G.P."/>
        </authorList>
    </citation>
    <scope>NUCLEOTIDE SEQUENCE [LARGE SCALE GENOMIC DNA]</scope>
    <source>
        <strain evidence="2 3">ICN19</strain>
    </source>
</reference>
<dbReference type="InterPro" id="IPR021122">
    <property type="entry name" value="RNA_ligase_dom_REL/Rnl2"/>
</dbReference>
<evidence type="ECO:0000313" key="2">
    <source>
        <dbReference type="EMBL" id="TLQ39426.1"/>
    </source>
</evidence>
<dbReference type="Gene3D" id="3.30.470.30">
    <property type="entry name" value="DNA ligase/mRNA capping enzyme"/>
    <property type="match status" value="1"/>
</dbReference>
<name>A0A5R9DTI3_9ACTN</name>
<evidence type="ECO:0000259" key="1">
    <source>
        <dbReference type="Pfam" id="PF09414"/>
    </source>
</evidence>
<gene>
    <name evidence="2" type="ORF">FEF34_39305</name>
</gene>
<dbReference type="Proteomes" id="UP000305921">
    <property type="component" value="Unassembled WGS sequence"/>
</dbReference>
<dbReference type="Pfam" id="PF09414">
    <property type="entry name" value="RNA_ligase"/>
    <property type="match status" value="1"/>
</dbReference>
<feature type="domain" description="RNA ligase" evidence="1">
    <location>
        <begin position="52"/>
        <end position="248"/>
    </location>
</feature>
<keyword evidence="3" id="KW-1185">Reference proteome</keyword>
<accession>A0A5R9DTI3</accession>
<proteinExistence type="predicted"/>
<comment type="caution">
    <text evidence="2">The sequence shown here is derived from an EMBL/GenBank/DDBJ whole genome shotgun (WGS) entry which is preliminary data.</text>
</comment>
<dbReference type="EMBL" id="VAWE01000002">
    <property type="protein sequence ID" value="TLQ39426.1"/>
    <property type="molecule type" value="Genomic_DNA"/>
</dbReference>
<evidence type="ECO:0000313" key="3">
    <source>
        <dbReference type="Proteomes" id="UP000305921"/>
    </source>
</evidence>